<evidence type="ECO:0000313" key="2">
    <source>
        <dbReference type="Proteomes" id="UP001165302"/>
    </source>
</evidence>
<accession>A0ABS7Z0R4</accession>
<gene>
    <name evidence="1" type="ORF">IPZ78_01165</name>
</gene>
<dbReference type="CDD" id="cd24013">
    <property type="entry name" value="ASKHA_ATPase_BT3980-like"/>
    <property type="match status" value="1"/>
</dbReference>
<organism evidence="1 2">
    <name type="scientific">Sphingobacterium bovistauri</name>
    <dbReference type="NCBI Taxonomy" id="2781959"/>
    <lineage>
        <taxon>Bacteria</taxon>
        <taxon>Pseudomonadati</taxon>
        <taxon>Bacteroidota</taxon>
        <taxon>Sphingobacteriia</taxon>
        <taxon>Sphingobacteriales</taxon>
        <taxon>Sphingobacteriaceae</taxon>
        <taxon>Sphingobacterium</taxon>
    </lineage>
</organism>
<dbReference type="EMBL" id="JADEYP010000001">
    <property type="protein sequence ID" value="MCA5003755.1"/>
    <property type="molecule type" value="Genomic_DNA"/>
</dbReference>
<comment type="caution">
    <text evidence="1">The sequence shown here is derived from an EMBL/GenBank/DDBJ whole genome shotgun (WGS) entry which is preliminary data.</text>
</comment>
<dbReference type="Gene3D" id="3.30.420.260">
    <property type="match status" value="1"/>
</dbReference>
<protein>
    <submittedName>
        <fullName evidence="1">DUF3822 family protein</fullName>
    </submittedName>
</protein>
<dbReference type="InterPro" id="IPR024213">
    <property type="entry name" value="DUF3822"/>
</dbReference>
<evidence type="ECO:0000313" key="1">
    <source>
        <dbReference type="EMBL" id="MCA5003755.1"/>
    </source>
</evidence>
<dbReference type="Gene3D" id="3.30.420.250">
    <property type="match status" value="1"/>
</dbReference>
<dbReference type="Pfam" id="PF12864">
    <property type="entry name" value="DUF3822"/>
    <property type="match status" value="1"/>
</dbReference>
<name>A0ABS7Z0R4_9SPHI</name>
<reference evidence="1" key="1">
    <citation type="submission" date="2020-10" db="EMBL/GenBank/DDBJ databases">
        <authorList>
            <person name="Lu T."/>
            <person name="Wang Q."/>
            <person name="Han X."/>
        </authorList>
    </citation>
    <scope>NUCLEOTIDE SEQUENCE</scope>
    <source>
        <strain evidence="1">WQ 366</strain>
    </source>
</reference>
<proteinExistence type="predicted"/>
<dbReference type="RefSeq" id="WP_225551089.1">
    <property type="nucleotide sequence ID" value="NZ_JADEYP010000001.1"/>
</dbReference>
<dbReference type="Proteomes" id="UP001165302">
    <property type="component" value="Unassembled WGS sequence"/>
</dbReference>
<sequence>MNYISADFHLHYIPSYTLYIQSDLYRDHLIVVGLDNDVLVYIAYDNEKPSLEATKILSFPFENVYISLPHQSLVWVPSEVFDPTDLALYKDYFVETKIDKIQYKQIESQGVTALYQIDSTLQSRWKNAFPQATILPSFSALLSQAFNNINCDLELLCVHIYGTQADLFLFVNGEIRLFNTYEIHNPDDLAFYVLSIMKNFSISGKIQKVLLSGASIDSEWGKRIDIYTKQLVEMKSTFDWIVKNKDVSLSIKSLNTLADLSICE</sequence>
<keyword evidence="2" id="KW-1185">Reference proteome</keyword>